<dbReference type="HOGENOM" id="CLU_174460_1_0_1"/>
<organism evidence="1 2">
    <name type="scientific">Amanita muscaria (strain Koide BX008)</name>
    <dbReference type="NCBI Taxonomy" id="946122"/>
    <lineage>
        <taxon>Eukaryota</taxon>
        <taxon>Fungi</taxon>
        <taxon>Dikarya</taxon>
        <taxon>Basidiomycota</taxon>
        <taxon>Agaricomycotina</taxon>
        <taxon>Agaricomycetes</taxon>
        <taxon>Agaricomycetidae</taxon>
        <taxon>Agaricales</taxon>
        <taxon>Pluteineae</taxon>
        <taxon>Amanitaceae</taxon>
        <taxon>Amanita</taxon>
    </lineage>
</organism>
<gene>
    <name evidence="1" type="ORF">M378DRAFT_63815</name>
</gene>
<accession>A0A0C2TPJ2</accession>
<sequence length="73" mass="8070">DGAIQYAQVLYFFSQAICEQERPLAMVLLYSLPDASLKEQSNGTLLVCQQLGRNSTTVIDTTPIEFVVGMVPF</sequence>
<feature type="non-terminal residue" evidence="1">
    <location>
        <position position="73"/>
    </location>
</feature>
<proteinExistence type="predicted"/>
<evidence type="ECO:0000313" key="2">
    <source>
        <dbReference type="Proteomes" id="UP000054549"/>
    </source>
</evidence>
<evidence type="ECO:0000313" key="1">
    <source>
        <dbReference type="EMBL" id="KIL69124.1"/>
    </source>
</evidence>
<dbReference type="EMBL" id="KN818226">
    <property type="protein sequence ID" value="KIL69124.1"/>
    <property type="molecule type" value="Genomic_DNA"/>
</dbReference>
<keyword evidence="2" id="KW-1185">Reference proteome</keyword>
<dbReference type="Proteomes" id="UP000054549">
    <property type="component" value="Unassembled WGS sequence"/>
</dbReference>
<dbReference type="InParanoid" id="A0A0C2TPJ2"/>
<dbReference type="OrthoDB" id="2669721at2759"/>
<name>A0A0C2TPJ2_AMAMK</name>
<feature type="non-terminal residue" evidence="1">
    <location>
        <position position="1"/>
    </location>
</feature>
<protein>
    <submittedName>
        <fullName evidence="1">Uncharacterized protein</fullName>
    </submittedName>
</protein>
<reference evidence="1 2" key="1">
    <citation type="submission" date="2014-04" db="EMBL/GenBank/DDBJ databases">
        <title>Evolutionary Origins and Diversification of the Mycorrhizal Mutualists.</title>
        <authorList>
            <consortium name="DOE Joint Genome Institute"/>
            <consortium name="Mycorrhizal Genomics Consortium"/>
            <person name="Kohler A."/>
            <person name="Kuo A."/>
            <person name="Nagy L.G."/>
            <person name="Floudas D."/>
            <person name="Copeland A."/>
            <person name="Barry K.W."/>
            <person name="Cichocki N."/>
            <person name="Veneault-Fourrey C."/>
            <person name="LaButti K."/>
            <person name="Lindquist E.A."/>
            <person name="Lipzen A."/>
            <person name="Lundell T."/>
            <person name="Morin E."/>
            <person name="Murat C."/>
            <person name="Riley R."/>
            <person name="Ohm R."/>
            <person name="Sun H."/>
            <person name="Tunlid A."/>
            <person name="Henrissat B."/>
            <person name="Grigoriev I.V."/>
            <person name="Hibbett D.S."/>
            <person name="Martin F."/>
        </authorList>
    </citation>
    <scope>NUCLEOTIDE SEQUENCE [LARGE SCALE GENOMIC DNA]</scope>
    <source>
        <strain evidence="1 2">Koide BX008</strain>
    </source>
</reference>
<dbReference type="AlphaFoldDB" id="A0A0C2TPJ2"/>